<organism evidence="8 9">
    <name type="scientific">Salinispora tropica (strain ATCC BAA-916 / DSM 44818 / JCM 13857 / NBRC 105044 / CNB-440)</name>
    <dbReference type="NCBI Taxonomy" id="369723"/>
    <lineage>
        <taxon>Bacteria</taxon>
        <taxon>Bacillati</taxon>
        <taxon>Actinomycetota</taxon>
        <taxon>Actinomycetes</taxon>
        <taxon>Micromonosporales</taxon>
        <taxon>Micromonosporaceae</taxon>
        <taxon>Salinispora</taxon>
    </lineage>
</organism>
<dbReference type="PATRIC" id="fig|369723.5.peg.127"/>
<dbReference type="AlphaFoldDB" id="A4X163"/>
<dbReference type="KEGG" id="stp:Strop_0128"/>
<reference evidence="9" key="1">
    <citation type="journal article" date="2007" name="Proc. Natl. Acad. Sci. U.S.A.">
        <title>Genome sequencing reveals complex secondary metabolome in the marine actinomycete Salinispora tropica.</title>
        <authorList>
            <person name="Udwary D.W."/>
            <person name="Zeigler L."/>
            <person name="Asolkar R.N."/>
            <person name="Singan V."/>
            <person name="Lapidus A."/>
            <person name="Fenical W."/>
            <person name="Jensen P.R."/>
            <person name="Moore B.S."/>
        </authorList>
    </citation>
    <scope>NUCLEOTIDE SEQUENCE [LARGE SCALE GENOMIC DNA]</scope>
    <source>
        <strain evidence="9">ATCC BAA-916 / DSM 44818 / CNB-440</strain>
    </source>
</reference>
<name>A4X163_SALTO</name>
<keyword evidence="2" id="KW-0964">Secreted</keyword>
<evidence type="ECO:0000256" key="6">
    <source>
        <dbReference type="SAM" id="SignalP"/>
    </source>
</evidence>
<feature type="domain" description="Gram-positive cocci surface proteins LPxTG" evidence="7">
    <location>
        <begin position="477"/>
        <end position="515"/>
    </location>
</feature>
<feature type="chain" id="PRO_5002676511" evidence="6">
    <location>
        <begin position="29"/>
        <end position="518"/>
    </location>
</feature>
<keyword evidence="5" id="KW-0812">Transmembrane</keyword>
<proteinExistence type="predicted"/>
<sequence length="518" mass="54076">MLKHPTRRWLAGIGLAGALVATATPASAAETDITLDVYFDNVTLAAGSAGKDRASIISASAPVTLHDLTAQYDFSDLAGKVDVSSESLGNDCTTPEPHVLRCVNPFPDTIEDSRGAYRVLLVPTAAAANGDEGVLKVSISAQGFSPVTHDATVRIGAGVDLVAGAEHEFSVAPGETFTEPLTVSNAGEVTADGAVAFFDHDYGIRADQRYSNCNYDGDHLVFCRFDEKLTPGASYSAPLTHTLGSDTYAPSFVHGNVYWQTPAEFEAYEARLHRMGISLGEPGTGGKLTLTEQNRIQSARGAQADPDPSNNWSYLDISATGSNGTDLEAIGTEVSGEKAAEVQARIGFRNNGPATLDYTRPGSSVTYLNVDVPEGTTAVKVPDLCSPLLGDEFGDRGEAGAANYRCYVSSFSKVGEQQTFDFTLRIDEVIADAAGAVKVNVPCRCEGGFYDDIEPANDEAAILVNATGGGGGGGNGEDPSLPITGSSTTLVAGLGGLLLATGAAGFLVTRRRRNNFVA</sequence>
<keyword evidence="5" id="KW-0472">Membrane</keyword>
<gene>
    <name evidence="8" type="ordered locus">Strop_0128</name>
</gene>
<dbReference type="eggNOG" id="ENOG503426H">
    <property type="taxonomic scope" value="Bacteria"/>
</dbReference>
<keyword evidence="5" id="KW-1133">Transmembrane helix</keyword>
<dbReference type="STRING" id="369723.Strop_0128"/>
<dbReference type="RefSeq" id="WP_011904050.1">
    <property type="nucleotide sequence ID" value="NC_009380.1"/>
</dbReference>
<evidence type="ECO:0000256" key="3">
    <source>
        <dbReference type="ARBA" id="ARBA00022729"/>
    </source>
</evidence>
<feature type="transmembrane region" description="Helical" evidence="5">
    <location>
        <begin position="490"/>
        <end position="509"/>
    </location>
</feature>
<evidence type="ECO:0000256" key="4">
    <source>
        <dbReference type="ARBA" id="ARBA00023088"/>
    </source>
</evidence>
<protein>
    <submittedName>
        <fullName evidence="8">LPXTG-motif cell wall anchor domain</fullName>
    </submittedName>
</protein>
<keyword evidence="1" id="KW-0134">Cell wall</keyword>
<dbReference type="HOGENOM" id="CLU_525703_0_0_11"/>
<evidence type="ECO:0000256" key="1">
    <source>
        <dbReference type="ARBA" id="ARBA00022512"/>
    </source>
</evidence>
<accession>A4X163</accession>
<dbReference type="InterPro" id="IPR019931">
    <property type="entry name" value="LPXTG_anchor"/>
</dbReference>
<keyword evidence="9" id="KW-1185">Reference proteome</keyword>
<dbReference type="EMBL" id="CP000667">
    <property type="protein sequence ID" value="ABP52613.1"/>
    <property type="molecule type" value="Genomic_DNA"/>
</dbReference>
<evidence type="ECO:0000313" key="9">
    <source>
        <dbReference type="Proteomes" id="UP000000235"/>
    </source>
</evidence>
<evidence type="ECO:0000313" key="8">
    <source>
        <dbReference type="EMBL" id="ABP52613.1"/>
    </source>
</evidence>
<dbReference type="Pfam" id="PF00746">
    <property type="entry name" value="Gram_pos_anchor"/>
    <property type="match status" value="1"/>
</dbReference>
<dbReference type="Proteomes" id="UP000000235">
    <property type="component" value="Chromosome"/>
</dbReference>
<feature type="signal peptide" evidence="6">
    <location>
        <begin position="1"/>
        <end position="28"/>
    </location>
</feature>
<evidence type="ECO:0000259" key="7">
    <source>
        <dbReference type="Pfam" id="PF00746"/>
    </source>
</evidence>
<keyword evidence="3 6" id="KW-0732">Signal</keyword>
<evidence type="ECO:0000256" key="2">
    <source>
        <dbReference type="ARBA" id="ARBA00022525"/>
    </source>
</evidence>
<dbReference type="NCBIfam" id="TIGR01167">
    <property type="entry name" value="LPXTG_anchor"/>
    <property type="match status" value="1"/>
</dbReference>
<evidence type="ECO:0000256" key="5">
    <source>
        <dbReference type="SAM" id="Phobius"/>
    </source>
</evidence>
<keyword evidence="4" id="KW-0572">Peptidoglycan-anchor</keyword>